<dbReference type="Pfam" id="PF01575">
    <property type="entry name" value="MaoC_dehydratas"/>
    <property type="match status" value="1"/>
</dbReference>
<dbReference type="PANTHER" id="PTHR43841:SF1">
    <property type="entry name" value="3-HYDROXYACYL-THIOESTER DEHYDRATASE X"/>
    <property type="match status" value="1"/>
</dbReference>
<protein>
    <recommendedName>
        <fullName evidence="1">MaoC-like domain-containing protein</fullName>
    </recommendedName>
</protein>
<proteinExistence type="predicted"/>
<comment type="caution">
    <text evidence="2">The sequence shown here is derived from an EMBL/GenBank/DDBJ whole genome shotgun (WGS) entry which is preliminary data.</text>
</comment>
<dbReference type="SUPFAM" id="SSF54637">
    <property type="entry name" value="Thioesterase/thiol ester dehydrase-isomerase"/>
    <property type="match status" value="1"/>
</dbReference>
<dbReference type="Proteomes" id="UP000323161">
    <property type="component" value="Unassembled WGS sequence"/>
</dbReference>
<name>A0A5B0VAS0_9GAMM</name>
<dbReference type="EMBL" id="VTUU01000011">
    <property type="protein sequence ID" value="KAA1171283.1"/>
    <property type="molecule type" value="Genomic_DNA"/>
</dbReference>
<dbReference type="PRINTS" id="PR01483">
    <property type="entry name" value="FASYNTHASE"/>
</dbReference>
<dbReference type="PANTHER" id="PTHR43841">
    <property type="entry name" value="3-HYDROXYACYL-THIOESTER DEHYDRATASE HTDX-RELATED"/>
    <property type="match status" value="1"/>
</dbReference>
<sequence length="292" mass="32568">MTDTAVYHNHPPALIPLYARALQAKSGKKDSPTIIPDLSARLMGAATSTKSLPRYQSICGFQTRRRIPATWPHILAFPLHLKLLTDNRFPLPLLGLVHLRNTITQHRDIACGENLDIDVRFGKQESTARGIEFDLITEAYSAGKLVWEESSVNLFRQADRTEGNPGEKVSPPKLERYPNTLSIDAAESIGRQYASVSGDRNPIHLHALTAKAFGFPRAIAHGMWSKAHVLALLEQQENWMSGAFRVSCQFKKPLFLPGTAQLNWQSGKSRWDYQLLNGTGDAPHLTGNVEWL</sequence>
<reference evidence="2 3" key="1">
    <citation type="submission" date="2019-08" db="EMBL/GenBank/DDBJ databases">
        <title>Marinobacter ZYF650 sp. nov., a marine bacterium isolated from seawater of the Mariana trench.</title>
        <authorList>
            <person name="Ahmad W."/>
        </authorList>
    </citation>
    <scope>NUCLEOTIDE SEQUENCE [LARGE SCALE GENOMIC DNA]</scope>
    <source>
        <strain evidence="2 3">ZYF650</strain>
    </source>
</reference>
<organism evidence="2 3">
    <name type="scientific">Marinobacter salinexigens</name>
    <dbReference type="NCBI Taxonomy" id="2919747"/>
    <lineage>
        <taxon>Bacteria</taxon>
        <taxon>Pseudomonadati</taxon>
        <taxon>Pseudomonadota</taxon>
        <taxon>Gammaproteobacteria</taxon>
        <taxon>Pseudomonadales</taxon>
        <taxon>Marinobacteraceae</taxon>
        <taxon>Marinobacter</taxon>
    </lineage>
</organism>
<dbReference type="InterPro" id="IPR002539">
    <property type="entry name" value="MaoC-like_dom"/>
</dbReference>
<gene>
    <name evidence="2" type="ORF">FWJ25_16810</name>
</gene>
<dbReference type="AlphaFoldDB" id="A0A5B0VAS0"/>
<evidence type="ECO:0000313" key="2">
    <source>
        <dbReference type="EMBL" id="KAA1171283.1"/>
    </source>
</evidence>
<evidence type="ECO:0000313" key="3">
    <source>
        <dbReference type="Proteomes" id="UP000323161"/>
    </source>
</evidence>
<keyword evidence="3" id="KW-1185">Reference proteome</keyword>
<dbReference type="Gene3D" id="3.10.129.10">
    <property type="entry name" value="Hotdog Thioesterase"/>
    <property type="match status" value="1"/>
</dbReference>
<accession>A0A5B0VAS0</accession>
<dbReference type="GO" id="GO:0005835">
    <property type="term" value="C:fatty acid synthase complex"/>
    <property type="evidence" value="ECO:0007669"/>
    <property type="project" value="InterPro"/>
</dbReference>
<dbReference type="InterPro" id="IPR029069">
    <property type="entry name" value="HotDog_dom_sf"/>
</dbReference>
<evidence type="ECO:0000259" key="1">
    <source>
        <dbReference type="Pfam" id="PF01575"/>
    </source>
</evidence>
<dbReference type="GO" id="GO:0006633">
    <property type="term" value="P:fatty acid biosynthetic process"/>
    <property type="evidence" value="ECO:0007669"/>
    <property type="project" value="InterPro"/>
</dbReference>
<feature type="domain" description="MaoC-like" evidence="1">
    <location>
        <begin position="184"/>
        <end position="279"/>
    </location>
</feature>
<dbReference type="GO" id="GO:0004312">
    <property type="term" value="F:fatty acid synthase activity"/>
    <property type="evidence" value="ECO:0007669"/>
    <property type="project" value="InterPro"/>
</dbReference>
<dbReference type="InterPro" id="IPR003965">
    <property type="entry name" value="Fatty_acid_synthase"/>
</dbReference>
<dbReference type="RefSeq" id="WP_149601426.1">
    <property type="nucleotide sequence ID" value="NZ_VTUU01000011.1"/>
</dbReference>